<proteinExistence type="predicted"/>
<protein>
    <recommendedName>
        <fullName evidence="5">EamA/RhaT family transporter</fullName>
    </recommendedName>
</protein>
<organism evidence="3 4">
    <name type="scientific">Actinacidiphila yanglinensis</name>
    <dbReference type="NCBI Taxonomy" id="310779"/>
    <lineage>
        <taxon>Bacteria</taxon>
        <taxon>Bacillati</taxon>
        <taxon>Actinomycetota</taxon>
        <taxon>Actinomycetes</taxon>
        <taxon>Kitasatosporales</taxon>
        <taxon>Streptomycetaceae</taxon>
        <taxon>Actinacidiphila</taxon>
    </lineage>
</organism>
<dbReference type="OrthoDB" id="4329566at2"/>
<evidence type="ECO:0000256" key="2">
    <source>
        <dbReference type="SAM" id="Phobius"/>
    </source>
</evidence>
<feature type="transmembrane region" description="Helical" evidence="2">
    <location>
        <begin position="71"/>
        <end position="92"/>
    </location>
</feature>
<keyword evidence="4" id="KW-1185">Reference proteome</keyword>
<accession>A0A1H6DTZ1</accession>
<evidence type="ECO:0000256" key="1">
    <source>
        <dbReference type="SAM" id="MobiDB-lite"/>
    </source>
</evidence>
<reference evidence="3 4" key="1">
    <citation type="submission" date="2016-10" db="EMBL/GenBank/DDBJ databases">
        <authorList>
            <person name="de Groot N.N."/>
        </authorList>
    </citation>
    <scope>NUCLEOTIDE SEQUENCE [LARGE SCALE GENOMIC DNA]</scope>
    <source>
        <strain evidence="3 4">CGMCC 4.2023</strain>
    </source>
</reference>
<dbReference type="EMBL" id="FNVU01000019">
    <property type="protein sequence ID" value="SEG88176.1"/>
    <property type="molecule type" value="Genomic_DNA"/>
</dbReference>
<gene>
    <name evidence="3" type="ORF">SAMN05216223_1198</name>
</gene>
<name>A0A1H6DTZ1_9ACTN</name>
<sequence>MSESHAPGPDRDIPAGEPQPEPIRFFGTSWVRHDGGYALRRAGVAAGALAGAVVGALVLVFGFQGLTTADVGVFVNVLAIAGFAVCSVLMFARTWRGYAGRRGPAAEGAGADSGTSMQGLYVIGFVGALLAYFVRSLYEAPGEKLLRAEYEQARERYERRRAQRTGNPAGRGAGSGTPRRRRR</sequence>
<feature type="transmembrane region" description="Helical" evidence="2">
    <location>
        <begin position="120"/>
        <end position="138"/>
    </location>
</feature>
<evidence type="ECO:0000313" key="4">
    <source>
        <dbReference type="Proteomes" id="UP000236754"/>
    </source>
</evidence>
<keyword evidence="2" id="KW-1133">Transmembrane helix</keyword>
<feature type="region of interest" description="Disordered" evidence="1">
    <location>
        <begin position="157"/>
        <end position="183"/>
    </location>
</feature>
<evidence type="ECO:0000313" key="3">
    <source>
        <dbReference type="EMBL" id="SEG88176.1"/>
    </source>
</evidence>
<dbReference type="Proteomes" id="UP000236754">
    <property type="component" value="Unassembled WGS sequence"/>
</dbReference>
<keyword evidence="2" id="KW-0812">Transmembrane</keyword>
<dbReference type="AlphaFoldDB" id="A0A1H6DTZ1"/>
<keyword evidence="2" id="KW-0472">Membrane</keyword>
<feature type="transmembrane region" description="Helical" evidence="2">
    <location>
        <begin position="42"/>
        <end position="65"/>
    </location>
</feature>
<evidence type="ECO:0008006" key="5">
    <source>
        <dbReference type="Google" id="ProtNLM"/>
    </source>
</evidence>
<dbReference type="RefSeq" id="WP_103889462.1">
    <property type="nucleotide sequence ID" value="NZ_FNVU01000019.1"/>
</dbReference>